<dbReference type="PANTHER" id="PTHR34216:SF3">
    <property type="entry name" value="POLY-BETA-1,6-N-ACETYL-D-GLUCOSAMINE N-DEACETYLASE"/>
    <property type="match status" value="1"/>
</dbReference>
<dbReference type="GO" id="GO:0016810">
    <property type="term" value="F:hydrolase activity, acting on carbon-nitrogen (but not peptide) bonds"/>
    <property type="evidence" value="ECO:0007669"/>
    <property type="project" value="InterPro"/>
</dbReference>
<evidence type="ECO:0000256" key="2">
    <source>
        <dbReference type="ARBA" id="ARBA00022729"/>
    </source>
</evidence>
<dbReference type="GO" id="GO:0005975">
    <property type="term" value="P:carbohydrate metabolic process"/>
    <property type="evidence" value="ECO:0007669"/>
    <property type="project" value="InterPro"/>
</dbReference>
<evidence type="ECO:0000259" key="4">
    <source>
        <dbReference type="Pfam" id="PF01522"/>
    </source>
</evidence>
<dbReference type="InterPro" id="IPR051398">
    <property type="entry name" value="Polysacch_Deacetylase"/>
</dbReference>
<dbReference type="SUPFAM" id="SSF88713">
    <property type="entry name" value="Glycoside hydrolase/deacetylase"/>
    <property type="match status" value="1"/>
</dbReference>
<dbReference type="InterPro" id="IPR011330">
    <property type="entry name" value="Glyco_hydro/deAcase_b/a-brl"/>
</dbReference>
<comment type="caution">
    <text evidence="5">The sequence shown here is derived from an EMBL/GenBank/DDBJ whole genome shotgun (WGS) entry which is preliminary data.</text>
</comment>
<dbReference type="Pfam" id="PF01522">
    <property type="entry name" value="Polysacc_deac_1"/>
    <property type="match status" value="1"/>
</dbReference>
<accession>A0AAE3FI62</accession>
<dbReference type="EMBL" id="JALEMU010000027">
    <property type="protein sequence ID" value="MCI5754958.1"/>
    <property type="molecule type" value="Genomic_DNA"/>
</dbReference>
<evidence type="ECO:0000313" key="6">
    <source>
        <dbReference type="Proteomes" id="UP001139365"/>
    </source>
</evidence>
<organism evidence="5 6">
    <name type="scientific">Candidatus Colimorpha enterica</name>
    <dbReference type="NCBI Taxonomy" id="3083063"/>
    <lineage>
        <taxon>Bacteria</taxon>
        <taxon>Pseudomonadati</taxon>
        <taxon>Bacteroidota</taxon>
        <taxon>Bacteroidia</taxon>
        <taxon>Bacteroidales</taxon>
        <taxon>Candidatus Colimorpha</taxon>
    </lineage>
</organism>
<feature type="chain" id="PRO_5042219383" evidence="3">
    <location>
        <begin position="26"/>
        <end position="332"/>
    </location>
</feature>
<comment type="subcellular location">
    <subcellularLocation>
        <location evidence="1">Secreted</location>
    </subcellularLocation>
</comment>
<dbReference type="AlphaFoldDB" id="A0AAE3FI62"/>
<name>A0AAE3FI62_9BACT</name>
<dbReference type="Gene3D" id="3.20.20.370">
    <property type="entry name" value="Glycoside hydrolase/deacetylase"/>
    <property type="match status" value="1"/>
</dbReference>
<dbReference type="PROSITE" id="PS51257">
    <property type="entry name" value="PROKAR_LIPOPROTEIN"/>
    <property type="match status" value="1"/>
</dbReference>
<dbReference type="GO" id="GO:0005576">
    <property type="term" value="C:extracellular region"/>
    <property type="evidence" value="ECO:0007669"/>
    <property type="project" value="UniProtKB-SubCell"/>
</dbReference>
<feature type="domain" description="NodB homology" evidence="4">
    <location>
        <begin position="56"/>
        <end position="186"/>
    </location>
</feature>
<sequence length="332" mass="37319">MKTGTAALALCMAAVLTVFSGCSTAGGGEAGGTVSTADEKEDRREMEFYLTYPDYNTKAFTVSYDDGTIQDKKVMSLAKKYGVAVTFAPNTRWWGTSGWMDHEGYRVWVQRPTAGEIPHFYDGFEIASHTATHVMLAEVDDATIKQEVLDDMDYMEKLTGQRAIGMCYPGNSYNEHVIKVLKEYGLIYGRSAAVLYKYELPEDFMSWLPTCHDAWEGCPELSDKFLKKNTHRLLCFYIWGHAYELDKPSLIEGTTRWGNLEALFKKMGEADNVWCATNGQIASYVLATRGCERTDDYFLNKSSMTVYAMHGDNQLEIAPGEKYIFADGSIEK</sequence>
<evidence type="ECO:0000256" key="3">
    <source>
        <dbReference type="SAM" id="SignalP"/>
    </source>
</evidence>
<evidence type="ECO:0000313" key="5">
    <source>
        <dbReference type="EMBL" id="MCI5754958.1"/>
    </source>
</evidence>
<proteinExistence type="predicted"/>
<evidence type="ECO:0000256" key="1">
    <source>
        <dbReference type="ARBA" id="ARBA00004613"/>
    </source>
</evidence>
<feature type="signal peptide" evidence="3">
    <location>
        <begin position="1"/>
        <end position="25"/>
    </location>
</feature>
<reference evidence="5 6" key="1">
    <citation type="submission" date="2022-03" db="EMBL/GenBank/DDBJ databases">
        <title>Metagenome-assembled genomes from swine fecal metagenomes.</title>
        <authorList>
            <person name="Holman D.B."/>
            <person name="Kommadath A."/>
        </authorList>
    </citation>
    <scope>NUCLEOTIDE SEQUENCE [LARGE SCALE GENOMIC DNA]</scope>
    <source>
        <strain evidence="5">SUG147</strain>
    </source>
</reference>
<protein>
    <submittedName>
        <fullName evidence="5">Polysaccharide deacetylase family protein</fullName>
    </submittedName>
</protein>
<dbReference type="Proteomes" id="UP001139365">
    <property type="component" value="Unassembled WGS sequence"/>
</dbReference>
<dbReference type="InterPro" id="IPR002509">
    <property type="entry name" value="NODB_dom"/>
</dbReference>
<gene>
    <name evidence="5" type="ORF">MR241_01535</name>
</gene>
<dbReference type="PANTHER" id="PTHR34216">
    <property type="match status" value="1"/>
</dbReference>
<keyword evidence="2 3" id="KW-0732">Signal</keyword>